<evidence type="ECO:0000313" key="3">
    <source>
        <dbReference type="Proteomes" id="UP000709437"/>
    </source>
</evidence>
<accession>A0A9Q2ZPD5</accession>
<dbReference type="Proteomes" id="UP000709437">
    <property type="component" value="Unassembled WGS sequence"/>
</dbReference>
<gene>
    <name evidence="2" type="ORF">KK103_17340</name>
</gene>
<dbReference type="Gene3D" id="3.40.630.30">
    <property type="match status" value="1"/>
</dbReference>
<dbReference type="SUPFAM" id="SSF55729">
    <property type="entry name" value="Acyl-CoA N-acyltransferases (Nat)"/>
    <property type="match status" value="1"/>
</dbReference>
<proteinExistence type="predicted"/>
<reference evidence="2" key="1">
    <citation type="submission" date="2021-05" db="EMBL/GenBank/DDBJ databases">
        <title>Whole genome sequence of Curtobacterium flaccumfaciens pv. flaccumfaciens strain CFBP 3417.</title>
        <authorList>
            <person name="Osdaghi E."/>
            <person name="Taghouti G."/>
            <person name="Portier P."/>
            <person name="Fazliarab A."/>
            <person name="Taghavi S.M."/>
            <person name="Briand M."/>
            <person name="Le-Saux M."/>
            <person name="Jacques M.-A."/>
        </authorList>
    </citation>
    <scope>NUCLEOTIDE SEQUENCE</scope>
    <source>
        <strain evidence="2">CFBP 3417</strain>
    </source>
</reference>
<evidence type="ECO:0000313" key="2">
    <source>
        <dbReference type="EMBL" id="MBT1543529.1"/>
    </source>
</evidence>
<dbReference type="RefSeq" id="WP_042540974.1">
    <property type="nucleotide sequence ID" value="NZ_JAHEWX010000035.1"/>
</dbReference>
<protein>
    <submittedName>
        <fullName evidence="2">GNAT family N-acetyltransferase</fullName>
        <ecNumber evidence="2">2.3.1.-</ecNumber>
    </submittedName>
</protein>
<dbReference type="InterPro" id="IPR016181">
    <property type="entry name" value="Acyl_CoA_acyltransferase"/>
</dbReference>
<sequence>METVVRAAGPAELEAAAAVLAEAFADDPVLAEFRPPRSGEDRPAVLARLFAALIRSVPTTGRRVDVATIGDRVVGAAFWQAPGRHTGGFGAFVRQVPAFLRTLGIRGALRAVTHLRRMERARPMTPHWYLTEIGVSAAARGRGVGGLLLGHALERADRSSRGAYLESSTPVNRRLYRRHGFADGAPIAGFRAATPISMWRPAAG</sequence>
<keyword evidence="2" id="KW-0808">Transferase</keyword>
<dbReference type="AlphaFoldDB" id="A0A9Q2ZPD5"/>
<dbReference type="EMBL" id="JAHEWX010000035">
    <property type="protein sequence ID" value="MBT1543529.1"/>
    <property type="molecule type" value="Genomic_DNA"/>
</dbReference>
<dbReference type="InterPro" id="IPR000182">
    <property type="entry name" value="GNAT_dom"/>
</dbReference>
<dbReference type="EC" id="2.3.1.-" evidence="2"/>
<name>A0A9Q2ZPD5_9MICO</name>
<dbReference type="PANTHER" id="PTHR42791:SF1">
    <property type="entry name" value="N-ACETYLTRANSFERASE DOMAIN-CONTAINING PROTEIN"/>
    <property type="match status" value="1"/>
</dbReference>
<comment type="caution">
    <text evidence="2">The sequence shown here is derived from an EMBL/GenBank/DDBJ whole genome shotgun (WGS) entry which is preliminary data.</text>
</comment>
<dbReference type="Pfam" id="PF13508">
    <property type="entry name" value="Acetyltransf_7"/>
    <property type="match status" value="1"/>
</dbReference>
<feature type="domain" description="N-acetyltransferase" evidence="1">
    <location>
        <begin position="3"/>
        <end position="203"/>
    </location>
</feature>
<organism evidence="2 3">
    <name type="scientific">Curtobacterium flaccumfaciens pv. flaccumfaciens</name>
    <dbReference type="NCBI Taxonomy" id="138532"/>
    <lineage>
        <taxon>Bacteria</taxon>
        <taxon>Bacillati</taxon>
        <taxon>Actinomycetota</taxon>
        <taxon>Actinomycetes</taxon>
        <taxon>Micrococcales</taxon>
        <taxon>Microbacteriaceae</taxon>
        <taxon>Curtobacterium</taxon>
    </lineage>
</organism>
<dbReference type="InterPro" id="IPR052523">
    <property type="entry name" value="Trichothecene_AcTrans"/>
</dbReference>
<dbReference type="PANTHER" id="PTHR42791">
    <property type="entry name" value="GNAT FAMILY ACETYLTRANSFERASE"/>
    <property type="match status" value="1"/>
</dbReference>
<dbReference type="GO" id="GO:0016747">
    <property type="term" value="F:acyltransferase activity, transferring groups other than amino-acyl groups"/>
    <property type="evidence" value="ECO:0007669"/>
    <property type="project" value="InterPro"/>
</dbReference>
<dbReference type="PROSITE" id="PS51186">
    <property type="entry name" value="GNAT"/>
    <property type="match status" value="1"/>
</dbReference>
<keyword evidence="2" id="KW-0012">Acyltransferase</keyword>
<evidence type="ECO:0000259" key="1">
    <source>
        <dbReference type="PROSITE" id="PS51186"/>
    </source>
</evidence>